<evidence type="ECO:0000313" key="2">
    <source>
        <dbReference type="EMBL" id="CAG8769066.1"/>
    </source>
</evidence>
<accession>A0ABN7VGB7</accession>
<evidence type="ECO:0000256" key="1">
    <source>
        <dbReference type="SAM" id="SignalP"/>
    </source>
</evidence>
<name>A0ABN7VGB7_GIGMA</name>
<sequence>MIKFSIFIIIALFVTLVNSENANDTSNPLLYDDPEIIHPSKDAIQNIFDLMILEYQENFENQERKRFISQELKQFVNNELEELKNQQKILRDRLKSIHCSYFVYKA</sequence>
<protein>
    <submittedName>
        <fullName evidence="2">7710_t:CDS:1</fullName>
    </submittedName>
</protein>
<organism evidence="2 3">
    <name type="scientific">Gigaspora margarita</name>
    <dbReference type="NCBI Taxonomy" id="4874"/>
    <lineage>
        <taxon>Eukaryota</taxon>
        <taxon>Fungi</taxon>
        <taxon>Fungi incertae sedis</taxon>
        <taxon>Mucoromycota</taxon>
        <taxon>Glomeromycotina</taxon>
        <taxon>Glomeromycetes</taxon>
        <taxon>Diversisporales</taxon>
        <taxon>Gigasporaceae</taxon>
        <taxon>Gigaspora</taxon>
    </lineage>
</organism>
<dbReference type="Proteomes" id="UP000789901">
    <property type="component" value="Unassembled WGS sequence"/>
</dbReference>
<proteinExistence type="predicted"/>
<evidence type="ECO:0000313" key="3">
    <source>
        <dbReference type="Proteomes" id="UP000789901"/>
    </source>
</evidence>
<keyword evidence="1" id="KW-0732">Signal</keyword>
<keyword evidence="3" id="KW-1185">Reference proteome</keyword>
<comment type="caution">
    <text evidence="2">The sequence shown here is derived from an EMBL/GenBank/DDBJ whole genome shotgun (WGS) entry which is preliminary data.</text>
</comment>
<feature type="non-terminal residue" evidence="2">
    <location>
        <position position="106"/>
    </location>
</feature>
<gene>
    <name evidence="2" type="ORF">GMARGA_LOCUS18321</name>
</gene>
<feature type="signal peptide" evidence="1">
    <location>
        <begin position="1"/>
        <end position="19"/>
    </location>
</feature>
<dbReference type="EMBL" id="CAJVQB010014543">
    <property type="protein sequence ID" value="CAG8769066.1"/>
    <property type="molecule type" value="Genomic_DNA"/>
</dbReference>
<reference evidence="2 3" key="1">
    <citation type="submission" date="2021-06" db="EMBL/GenBank/DDBJ databases">
        <authorList>
            <person name="Kallberg Y."/>
            <person name="Tangrot J."/>
            <person name="Rosling A."/>
        </authorList>
    </citation>
    <scope>NUCLEOTIDE SEQUENCE [LARGE SCALE GENOMIC DNA]</scope>
    <source>
        <strain evidence="2 3">120-4 pot B 10/14</strain>
    </source>
</reference>
<feature type="chain" id="PRO_5045084232" evidence="1">
    <location>
        <begin position="20"/>
        <end position="106"/>
    </location>
</feature>